<gene>
    <name evidence="1" type="ORF">RTCCBAU85039_5203</name>
    <name evidence="2" type="ORF">SAMN05216228_1028103</name>
</gene>
<keyword evidence="4" id="KW-1185">Reference proteome</keyword>
<dbReference type="AlphaFoldDB" id="A0A1H8TGJ4"/>
<evidence type="ECO:0000313" key="4">
    <source>
        <dbReference type="Proteomes" id="UP000198939"/>
    </source>
</evidence>
<accession>A0A1H8TGJ4</accession>
<protein>
    <submittedName>
        <fullName evidence="1">Uncharacterized protein</fullName>
    </submittedName>
</protein>
<sequence length="131" mass="14513">MDCELCDAGINATKPLLFPMSTSDMGAKRAYALDRRHQARKHGLNIIYYLGGHAFFCRVEAERVSHSSVESRNILLGRKFDVQFDEDRSTNAFDHSTSRRHSDFGISGSRSQGAIKIAAYSIEVYASGHGG</sequence>
<dbReference type="Proteomes" id="UP000183063">
    <property type="component" value="Unassembled WGS sequence"/>
</dbReference>
<dbReference type="EMBL" id="FOCV01000028">
    <property type="protein sequence ID" value="SEO89935.1"/>
    <property type="molecule type" value="Genomic_DNA"/>
</dbReference>
<evidence type="ECO:0000313" key="3">
    <source>
        <dbReference type="Proteomes" id="UP000183063"/>
    </source>
</evidence>
<reference evidence="3" key="2">
    <citation type="submission" date="2016-10" db="EMBL/GenBank/DDBJ databases">
        <authorList>
            <person name="Wibberg D."/>
        </authorList>
    </citation>
    <scope>NUCLEOTIDE SEQUENCE [LARGE SCALE GENOMIC DNA]</scope>
</reference>
<proteinExistence type="predicted"/>
<dbReference type="EMBL" id="FNXB01000037">
    <property type="protein sequence ID" value="SEI15063.1"/>
    <property type="molecule type" value="Genomic_DNA"/>
</dbReference>
<dbReference type="Proteomes" id="UP000198939">
    <property type="component" value="Unassembled WGS sequence"/>
</dbReference>
<evidence type="ECO:0000313" key="2">
    <source>
        <dbReference type="EMBL" id="SEO89935.1"/>
    </source>
</evidence>
<evidence type="ECO:0000313" key="1">
    <source>
        <dbReference type="EMBL" id="SEI15063.1"/>
    </source>
</evidence>
<reference evidence="1" key="3">
    <citation type="submission" date="2016-10" db="EMBL/GenBank/DDBJ databases">
        <authorList>
            <person name="de Groot N.N."/>
        </authorList>
    </citation>
    <scope>NUCLEOTIDE SEQUENCE [LARGE SCALE GENOMIC DNA]</scope>
    <source>
        <strain evidence="1">CCBAU85039</strain>
    </source>
</reference>
<organism evidence="1 3">
    <name type="scientific">Rhizobium tibeticum</name>
    <dbReference type="NCBI Taxonomy" id="501024"/>
    <lineage>
        <taxon>Bacteria</taxon>
        <taxon>Pseudomonadati</taxon>
        <taxon>Pseudomonadota</taxon>
        <taxon>Alphaproteobacteria</taxon>
        <taxon>Hyphomicrobiales</taxon>
        <taxon>Rhizobiaceae</taxon>
        <taxon>Rhizobium/Agrobacterium group</taxon>
        <taxon>Rhizobium</taxon>
    </lineage>
</organism>
<name>A0A1H8TGJ4_9HYPH</name>
<reference evidence="2 4" key="1">
    <citation type="submission" date="2016-10" db="EMBL/GenBank/DDBJ databases">
        <authorList>
            <person name="Varghese N."/>
            <person name="Submissions S."/>
        </authorList>
    </citation>
    <scope>NUCLEOTIDE SEQUENCE [LARGE SCALE GENOMIC DNA]</scope>
    <source>
        <strain evidence="2 4">CGMCC 1.7071</strain>
    </source>
</reference>